<dbReference type="Gene3D" id="3.30.40.10">
    <property type="entry name" value="Zinc/RING finger domain, C3HC4 (zinc finger)"/>
    <property type="match status" value="3"/>
</dbReference>
<dbReference type="SUPFAM" id="SSF49599">
    <property type="entry name" value="TRAF domain-like"/>
    <property type="match status" value="2"/>
</dbReference>
<keyword evidence="3 4" id="KW-0862">Zinc</keyword>
<evidence type="ECO:0000259" key="6">
    <source>
        <dbReference type="PROSITE" id="PS50145"/>
    </source>
</evidence>
<dbReference type="Pfam" id="PF00097">
    <property type="entry name" value="zf-C3HC4"/>
    <property type="match status" value="1"/>
</dbReference>
<feature type="zinc finger region" description="TRAF-type" evidence="4">
    <location>
        <begin position="119"/>
        <end position="162"/>
    </location>
</feature>
<dbReference type="InterPro" id="IPR018957">
    <property type="entry name" value="Znf_C3HC4_RING-type"/>
</dbReference>
<keyword evidence="7" id="KW-1185">Reference proteome</keyword>
<evidence type="ECO:0000259" key="5">
    <source>
        <dbReference type="PROSITE" id="PS50089"/>
    </source>
</evidence>
<dbReference type="RefSeq" id="XP_065656698.1">
    <property type="nucleotide sequence ID" value="XM_065800626.1"/>
</dbReference>
<dbReference type="PROSITE" id="PS50145">
    <property type="entry name" value="ZF_TRAF"/>
    <property type="match status" value="2"/>
</dbReference>
<dbReference type="Pfam" id="PF02176">
    <property type="entry name" value="zf-TRAF"/>
    <property type="match status" value="1"/>
</dbReference>
<feature type="domain" description="TRAF-type" evidence="6">
    <location>
        <begin position="173"/>
        <end position="220"/>
    </location>
</feature>
<protein>
    <submittedName>
        <fullName evidence="8">TNF receptor-associated factor 6-like isoform X1</fullName>
    </submittedName>
</protein>
<organism evidence="7 8">
    <name type="scientific">Hydra vulgaris</name>
    <name type="common">Hydra</name>
    <name type="synonym">Hydra attenuata</name>
    <dbReference type="NCBI Taxonomy" id="6087"/>
    <lineage>
        <taxon>Eukaryota</taxon>
        <taxon>Metazoa</taxon>
        <taxon>Cnidaria</taxon>
        <taxon>Hydrozoa</taxon>
        <taxon>Hydroidolina</taxon>
        <taxon>Anthoathecata</taxon>
        <taxon>Aplanulata</taxon>
        <taxon>Hydridae</taxon>
        <taxon>Hydra</taxon>
    </lineage>
</organism>
<keyword evidence="2 4" id="KW-0863">Zinc-finger</keyword>
<evidence type="ECO:0000256" key="4">
    <source>
        <dbReference type="PROSITE-ProRule" id="PRU00207"/>
    </source>
</evidence>
<feature type="domain" description="TRAF-type" evidence="6">
    <location>
        <begin position="119"/>
        <end position="162"/>
    </location>
</feature>
<dbReference type="PANTHER" id="PTHR10131">
    <property type="entry name" value="TNF RECEPTOR ASSOCIATED FACTOR"/>
    <property type="match status" value="1"/>
</dbReference>
<proteinExistence type="predicted"/>
<evidence type="ECO:0000313" key="7">
    <source>
        <dbReference type="Proteomes" id="UP001652625"/>
    </source>
</evidence>
<dbReference type="InterPro" id="IPR013083">
    <property type="entry name" value="Znf_RING/FYVE/PHD"/>
</dbReference>
<dbReference type="InterPro" id="IPR001841">
    <property type="entry name" value="Znf_RING"/>
</dbReference>
<gene>
    <name evidence="8" type="primary">LOC136082050</name>
</gene>
<sequence length="402" mass="47111">MRTFLEAKKTLRMAEWFGGYNANFLHELSDEHECPVCKMALREPILTACGHRFCLSCSEEIRKINKGVFICPLDKTNLKYEQTFLDKAVERVILQLKVKCNNYLNNCQWTGELRAINNHLIFCEYQEVKCLNKRCSTSLMSKELCDHMETKCIYRSITCQHCNQKILFFEKQTHEQYCNRLPIYCVNQCGMEILREEMLSHIHDSCANTIIPCQYFNIGCNFKGMRKEQVTHANSSTQNHLSMAISKVAELETNITLLKEEMETKISFFDYEMVMKKEQDTHASSSSQDYLLTATSNVAELETKIMSIENKMERKMAYFKNEMIVKINEMGQKTEQVKGMVLPNYDEVRTMIQAIEFLLHNFEKDKDSSKRLKMRDQLLQNLREFLAKYNLTKSKDSECNIL</sequence>
<evidence type="ECO:0000256" key="2">
    <source>
        <dbReference type="ARBA" id="ARBA00022771"/>
    </source>
</evidence>
<dbReference type="SMART" id="SM00184">
    <property type="entry name" value="RING"/>
    <property type="match status" value="1"/>
</dbReference>
<dbReference type="PANTHER" id="PTHR10131:SF148">
    <property type="entry name" value="TNF RECEPTOR-ASSOCIATED FACTOR"/>
    <property type="match status" value="1"/>
</dbReference>
<feature type="domain" description="RING-type" evidence="5">
    <location>
        <begin position="34"/>
        <end position="75"/>
    </location>
</feature>
<dbReference type="Proteomes" id="UP001652625">
    <property type="component" value="Chromosome 06"/>
</dbReference>
<evidence type="ECO:0000256" key="1">
    <source>
        <dbReference type="ARBA" id="ARBA00022723"/>
    </source>
</evidence>
<keyword evidence="1 4" id="KW-0479">Metal-binding</keyword>
<evidence type="ECO:0000256" key="3">
    <source>
        <dbReference type="ARBA" id="ARBA00022833"/>
    </source>
</evidence>
<dbReference type="PROSITE" id="PS50089">
    <property type="entry name" value="ZF_RING_2"/>
    <property type="match status" value="1"/>
</dbReference>
<reference evidence="8" key="1">
    <citation type="submission" date="2025-08" db="UniProtKB">
        <authorList>
            <consortium name="RefSeq"/>
        </authorList>
    </citation>
    <scope>IDENTIFICATION</scope>
</reference>
<name>A0ABM4C562_HYDVU</name>
<accession>A0ABM4C562</accession>
<dbReference type="InterPro" id="IPR001293">
    <property type="entry name" value="Znf_TRAF"/>
</dbReference>
<evidence type="ECO:0000313" key="8">
    <source>
        <dbReference type="RefSeq" id="XP_065656698.1"/>
    </source>
</evidence>
<feature type="zinc finger region" description="TRAF-type" evidence="4">
    <location>
        <begin position="173"/>
        <end position="220"/>
    </location>
</feature>
<dbReference type="SUPFAM" id="SSF57850">
    <property type="entry name" value="RING/U-box"/>
    <property type="match status" value="1"/>
</dbReference>
<dbReference type="GeneID" id="136082050"/>